<feature type="transmembrane region" description="Helical" evidence="5">
    <location>
        <begin position="155"/>
        <end position="175"/>
    </location>
</feature>
<evidence type="ECO:0000256" key="5">
    <source>
        <dbReference type="SAM" id="Phobius"/>
    </source>
</evidence>
<feature type="transmembrane region" description="Helical" evidence="5">
    <location>
        <begin position="116"/>
        <end position="135"/>
    </location>
</feature>
<evidence type="ECO:0000256" key="4">
    <source>
        <dbReference type="ARBA" id="ARBA00023136"/>
    </source>
</evidence>
<gene>
    <name evidence="7" type="ORF">GCM10010470_33830</name>
</gene>
<dbReference type="PANTHER" id="PTHR37422:SF13">
    <property type="entry name" value="LIPOPOLYSACCHARIDE BIOSYNTHESIS PROTEIN PA4999-RELATED"/>
    <property type="match status" value="1"/>
</dbReference>
<feature type="transmembrane region" description="Helical" evidence="5">
    <location>
        <begin position="29"/>
        <end position="48"/>
    </location>
</feature>
<evidence type="ECO:0000259" key="6">
    <source>
        <dbReference type="Pfam" id="PF04932"/>
    </source>
</evidence>
<keyword evidence="4 5" id="KW-0472">Membrane</keyword>
<dbReference type="Proteomes" id="UP001500979">
    <property type="component" value="Unassembled WGS sequence"/>
</dbReference>
<dbReference type="PANTHER" id="PTHR37422">
    <property type="entry name" value="TEICHURONIC ACID BIOSYNTHESIS PROTEIN TUAE"/>
    <property type="match status" value="1"/>
</dbReference>
<comment type="caution">
    <text evidence="7">The sequence shown here is derived from an EMBL/GenBank/DDBJ whole genome shotgun (WGS) entry which is preliminary data.</text>
</comment>
<feature type="transmembrane region" description="Helical" evidence="5">
    <location>
        <begin position="229"/>
        <end position="249"/>
    </location>
</feature>
<proteinExistence type="predicted"/>
<reference evidence="7 8" key="1">
    <citation type="journal article" date="2019" name="Int. J. Syst. Evol. Microbiol.">
        <title>The Global Catalogue of Microorganisms (GCM) 10K type strain sequencing project: providing services to taxonomists for standard genome sequencing and annotation.</title>
        <authorList>
            <consortium name="The Broad Institute Genomics Platform"/>
            <consortium name="The Broad Institute Genome Sequencing Center for Infectious Disease"/>
            <person name="Wu L."/>
            <person name="Ma J."/>
        </authorList>
    </citation>
    <scope>NUCLEOTIDE SEQUENCE [LARGE SCALE GENOMIC DNA]</scope>
    <source>
        <strain evidence="7 8">JCM 9383</strain>
    </source>
</reference>
<feature type="transmembrane region" description="Helical" evidence="5">
    <location>
        <begin position="86"/>
        <end position="104"/>
    </location>
</feature>
<feature type="domain" description="O-antigen ligase-related" evidence="6">
    <location>
        <begin position="190"/>
        <end position="325"/>
    </location>
</feature>
<feature type="transmembrane region" description="Helical" evidence="5">
    <location>
        <begin position="182"/>
        <end position="199"/>
    </location>
</feature>
<keyword evidence="3 5" id="KW-1133">Transmembrane helix</keyword>
<evidence type="ECO:0000313" key="8">
    <source>
        <dbReference type="Proteomes" id="UP001500979"/>
    </source>
</evidence>
<dbReference type="Pfam" id="PF04932">
    <property type="entry name" value="Wzy_C"/>
    <property type="match status" value="1"/>
</dbReference>
<dbReference type="EMBL" id="BAAAUX010000014">
    <property type="protein sequence ID" value="GAA2795958.1"/>
    <property type="molecule type" value="Genomic_DNA"/>
</dbReference>
<keyword evidence="8" id="KW-1185">Reference proteome</keyword>
<name>A0ABN3VE41_9PSEU</name>
<organism evidence="7 8">
    <name type="scientific">Saccharopolyspora taberi</name>
    <dbReference type="NCBI Taxonomy" id="60895"/>
    <lineage>
        <taxon>Bacteria</taxon>
        <taxon>Bacillati</taxon>
        <taxon>Actinomycetota</taxon>
        <taxon>Actinomycetes</taxon>
        <taxon>Pseudonocardiales</taxon>
        <taxon>Pseudonocardiaceae</taxon>
        <taxon>Saccharopolyspora</taxon>
    </lineage>
</organism>
<feature type="transmembrane region" description="Helical" evidence="5">
    <location>
        <begin position="60"/>
        <end position="80"/>
    </location>
</feature>
<keyword evidence="2 5" id="KW-0812">Transmembrane</keyword>
<dbReference type="InterPro" id="IPR007016">
    <property type="entry name" value="O-antigen_ligase-rel_domated"/>
</dbReference>
<evidence type="ECO:0000256" key="1">
    <source>
        <dbReference type="ARBA" id="ARBA00004141"/>
    </source>
</evidence>
<feature type="transmembrane region" description="Helical" evidence="5">
    <location>
        <begin position="205"/>
        <end position="222"/>
    </location>
</feature>
<dbReference type="InterPro" id="IPR051533">
    <property type="entry name" value="WaaL-like"/>
</dbReference>
<comment type="subcellular location">
    <subcellularLocation>
        <location evidence="1">Membrane</location>
        <topology evidence="1">Multi-pass membrane protein</topology>
    </subcellularLocation>
</comment>
<feature type="transmembrane region" description="Helical" evidence="5">
    <location>
        <begin position="318"/>
        <end position="338"/>
    </location>
</feature>
<accession>A0ABN3VE41</accession>
<feature type="transmembrane region" description="Helical" evidence="5">
    <location>
        <begin position="371"/>
        <end position="392"/>
    </location>
</feature>
<evidence type="ECO:0000256" key="2">
    <source>
        <dbReference type="ARBA" id="ARBA00022692"/>
    </source>
</evidence>
<evidence type="ECO:0000256" key="3">
    <source>
        <dbReference type="ARBA" id="ARBA00022989"/>
    </source>
</evidence>
<evidence type="ECO:0000313" key="7">
    <source>
        <dbReference type="EMBL" id="GAA2795958.1"/>
    </source>
</evidence>
<protein>
    <recommendedName>
        <fullName evidence="6">O-antigen ligase-related domain-containing protein</fullName>
    </recommendedName>
</protein>
<sequence>MWCALALVVASEYKFRVRADDQSVSGSADVFVLLEIAAYAVVACLLFLRFRPTSRVRRADWITCAVYAYGAVLVLAALYSPYRALAIVRACQVVVLLALTRSIARHCTLDAVHRIAHWFAALVGASVVFGVVVPFPRLPSQPDRFTWLHLHPVDAGQFLAIAVVILAAYVFGFRLERAGPRWPLPVYLVLLAVCAAGLIGTNTRGAALGAIVGGLAITWLRWRGRRRWEIAVALLVVLATAWLAAGELIESFFARGESAERLASLNSRTDLWAYAFEAFLERPLYGHGLTASQGLFLDKIGLGGGHNGLVNLLVDTGLLGAVVWLVLLGGVFGGAVALRGRRPEPRMDRILVLATLVSMVANSMFTESLGAPATVACAWLFLLAAWTSMAAGEQRETPWPERL</sequence>